<dbReference type="PROSITE" id="PS51347">
    <property type="entry name" value="PHOSPHOTRIESTERASE_2"/>
    <property type="match status" value="1"/>
</dbReference>
<dbReference type="InterPro" id="IPR032466">
    <property type="entry name" value="Metal_Hydrolase"/>
</dbReference>
<dbReference type="Gene3D" id="3.20.20.140">
    <property type="entry name" value="Metal-dependent hydrolases"/>
    <property type="match status" value="1"/>
</dbReference>
<evidence type="ECO:0000256" key="6">
    <source>
        <dbReference type="SAM" id="SignalP"/>
    </source>
</evidence>
<dbReference type="InterPro" id="IPR001559">
    <property type="entry name" value="Phosphotriesterase"/>
</dbReference>
<dbReference type="Proteomes" id="UP000324611">
    <property type="component" value="Unassembled WGS sequence"/>
</dbReference>
<feature type="binding site" description="via carbamate group" evidence="4">
    <location>
        <position position="172"/>
    </location>
    <ligand>
        <name>Zn(2+)</name>
        <dbReference type="ChEBI" id="CHEBI:29105"/>
        <label>1</label>
    </ligand>
</feature>
<feature type="binding site" evidence="4">
    <location>
        <position position="205"/>
    </location>
    <ligand>
        <name>Zn(2+)</name>
        <dbReference type="ChEBI" id="CHEBI:29105"/>
        <label>2</label>
    </ligand>
</feature>
<reference evidence="7 8" key="1">
    <citation type="submission" date="2019-09" db="EMBL/GenBank/DDBJ databases">
        <title>Chitinophaga ginsengihumi sp. nov., isolated from soil of ginseng rhizosphere.</title>
        <authorList>
            <person name="Lee J."/>
        </authorList>
    </citation>
    <scope>NUCLEOTIDE SEQUENCE [LARGE SCALE GENOMIC DNA]</scope>
    <source>
        <strain evidence="7 8">BN140078</strain>
    </source>
</reference>
<name>A0A5B2VY74_9BACT</name>
<keyword evidence="2" id="KW-0378">Hydrolase</keyword>
<sequence>MLHVISRRHFLTYAPAVFSIAAWLKAAAASPAAGIIMTVNGPIRPSELGVTLPHEHVLVDFIGADKVSPNRYDEHEAYRIILPHLLSLREKGCRSLIECTPNFLGRNPRLLQRLSLAAGLHLITNTGLYGAAAHKYLPAYVQQETPEQLAGRWVAEWKNGIGDTGIKPGFIKSGMDKGPLSPLQRKLVTAAALTWRQTGLPIGIHTGDGAAAQEEAAILKEMKVPLSAWIWIHAQNEKDLAIHDQLAGAGAWVSLDGLSKENAQDYITRLTRLKQHGFLQQTLISHDAGWYNVGQPGGGQFRNYNYLLTAFVPLLKQHGFTEADIRMLTVENPARAFTIQPQPAGV</sequence>
<feature type="binding site" evidence="4">
    <location>
        <position position="54"/>
    </location>
    <ligand>
        <name>Zn(2+)</name>
        <dbReference type="ChEBI" id="CHEBI:29105"/>
        <label>1</label>
    </ligand>
</feature>
<dbReference type="InterPro" id="IPR017947">
    <property type="entry name" value="AryldialkylPase_Zn-BS"/>
</dbReference>
<evidence type="ECO:0000256" key="5">
    <source>
        <dbReference type="PROSITE-ProRule" id="PRU00679"/>
    </source>
</evidence>
<feature type="binding site" description="via carbamate group" evidence="4">
    <location>
        <position position="172"/>
    </location>
    <ligand>
        <name>Zn(2+)</name>
        <dbReference type="ChEBI" id="CHEBI:29105"/>
        <label>2</label>
    </ligand>
</feature>
<evidence type="ECO:0000313" key="7">
    <source>
        <dbReference type="EMBL" id="KAA2243272.1"/>
    </source>
</evidence>
<dbReference type="Pfam" id="PF02126">
    <property type="entry name" value="PTE"/>
    <property type="match status" value="1"/>
</dbReference>
<dbReference type="PANTHER" id="PTHR10819">
    <property type="entry name" value="PHOSPHOTRIESTERASE-RELATED"/>
    <property type="match status" value="1"/>
</dbReference>
<comment type="caution">
    <text evidence="7">The sequence shown here is derived from an EMBL/GenBank/DDBJ whole genome shotgun (WGS) entry which is preliminary data.</text>
</comment>
<dbReference type="AlphaFoldDB" id="A0A5B2VY74"/>
<feature type="binding site" evidence="4">
    <location>
        <position position="56"/>
    </location>
    <ligand>
        <name>Zn(2+)</name>
        <dbReference type="ChEBI" id="CHEBI:29105"/>
        <label>1</label>
    </ligand>
</feature>
<gene>
    <name evidence="7" type="ORF">F0L74_12230</name>
</gene>
<keyword evidence="8" id="KW-1185">Reference proteome</keyword>
<evidence type="ECO:0000256" key="2">
    <source>
        <dbReference type="ARBA" id="ARBA00022801"/>
    </source>
</evidence>
<keyword evidence="1 4" id="KW-0479">Metal-binding</keyword>
<evidence type="ECO:0000256" key="1">
    <source>
        <dbReference type="ARBA" id="ARBA00022723"/>
    </source>
</evidence>
<dbReference type="EMBL" id="VUOC01000002">
    <property type="protein sequence ID" value="KAA2243272.1"/>
    <property type="molecule type" value="Genomic_DNA"/>
</dbReference>
<evidence type="ECO:0000313" key="8">
    <source>
        <dbReference type="Proteomes" id="UP000324611"/>
    </source>
</evidence>
<keyword evidence="6" id="KW-0732">Signal</keyword>
<evidence type="ECO:0000256" key="3">
    <source>
        <dbReference type="PIRSR" id="PIRSR601559-50"/>
    </source>
</evidence>
<dbReference type="PROSITE" id="PS01322">
    <property type="entry name" value="PHOSPHOTRIESTERASE_1"/>
    <property type="match status" value="1"/>
</dbReference>
<comment type="similarity">
    <text evidence="5">Belongs to the metallo-dependent hydrolases superfamily. Phosphotriesterase family.</text>
</comment>
<reference evidence="7 8" key="2">
    <citation type="submission" date="2019-09" db="EMBL/GenBank/DDBJ databases">
        <authorList>
            <person name="Jin C."/>
        </authorList>
    </citation>
    <scope>NUCLEOTIDE SEQUENCE [LARGE SCALE GENOMIC DNA]</scope>
    <source>
        <strain evidence="7 8">BN140078</strain>
    </source>
</reference>
<accession>A0A5B2VY74</accession>
<dbReference type="GO" id="GO:0016788">
    <property type="term" value="F:hydrolase activity, acting on ester bonds"/>
    <property type="evidence" value="ECO:0007669"/>
    <property type="project" value="InterPro"/>
</dbReference>
<dbReference type="GO" id="GO:0008270">
    <property type="term" value="F:zinc ion binding"/>
    <property type="evidence" value="ECO:0007669"/>
    <property type="project" value="InterPro"/>
</dbReference>
<protein>
    <submittedName>
        <fullName evidence="7">Phosphotriesterase</fullName>
    </submittedName>
</protein>
<feature type="binding site" evidence="4">
    <location>
        <position position="233"/>
    </location>
    <ligand>
        <name>Zn(2+)</name>
        <dbReference type="ChEBI" id="CHEBI:29105"/>
        <label>2</label>
    </ligand>
</feature>
<proteinExistence type="inferred from homology"/>
<dbReference type="PANTHER" id="PTHR10819:SF3">
    <property type="entry name" value="PHOSPHOTRIESTERASE-RELATED PROTEIN"/>
    <property type="match status" value="1"/>
</dbReference>
<feature type="signal peptide" evidence="6">
    <location>
        <begin position="1"/>
        <end position="28"/>
    </location>
</feature>
<feature type="binding site" evidence="4">
    <location>
        <position position="287"/>
    </location>
    <ligand>
        <name>Zn(2+)</name>
        <dbReference type="ChEBI" id="CHEBI:29105"/>
        <label>1</label>
    </ligand>
</feature>
<feature type="chain" id="PRO_5022937354" evidence="6">
    <location>
        <begin position="29"/>
        <end position="346"/>
    </location>
</feature>
<feature type="modified residue" description="N6-carboxylysine" evidence="3 5">
    <location>
        <position position="172"/>
    </location>
</feature>
<evidence type="ECO:0000256" key="4">
    <source>
        <dbReference type="PIRSR" id="PIRSR601559-51"/>
    </source>
</evidence>
<dbReference type="RefSeq" id="WP_149838148.1">
    <property type="nucleotide sequence ID" value="NZ_VUOC01000002.1"/>
</dbReference>
<dbReference type="SUPFAM" id="SSF51556">
    <property type="entry name" value="Metallo-dependent hydrolases"/>
    <property type="match status" value="1"/>
</dbReference>
<organism evidence="7 8">
    <name type="scientific">Chitinophaga agrisoli</name>
    <dbReference type="NCBI Taxonomy" id="2607653"/>
    <lineage>
        <taxon>Bacteria</taxon>
        <taxon>Pseudomonadati</taxon>
        <taxon>Bacteroidota</taxon>
        <taxon>Chitinophagia</taxon>
        <taxon>Chitinophagales</taxon>
        <taxon>Chitinophagaceae</taxon>
        <taxon>Chitinophaga</taxon>
    </lineage>
</organism>
<comment type="cofactor">
    <cofactor evidence="4">
        <name>a divalent metal cation</name>
        <dbReference type="ChEBI" id="CHEBI:60240"/>
    </cofactor>
    <text evidence="4">Binds 2 divalent metal cations per subunit.</text>
</comment>